<dbReference type="EMBL" id="CAMGYJ010000004">
    <property type="protein sequence ID" value="CAI0403496.1"/>
    <property type="molecule type" value="Genomic_DNA"/>
</dbReference>
<proteinExistence type="predicted"/>
<accession>A0AAV0J4N0</accession>
<evidence type="ECO:0000313" key="3">
    <source>
        <dbReference type="Proteomes" id="UP001154282"/>
    </source>
</evidence>
<reference evidence="2" key="1">
    <citation type="submission" date="2022-08" db="EMBL/GenBank/DDBJ databases">
        <authorList>
            <person name="Gutierrez-Valencia J."/>
        </authorList>
    </citation>
    <scope>NUCLEOTIDE SEQUENCE</scope>
</reference>
<gene>
    <name evidence="2" type="ORF">LITE_LOCUS12071</name>
</gene>
<comment type="caution">
    <text evidence="2">The sequence shown here is derived from an EMBL/GenBank/DDBJ whole genome shotgun (WGS) entry which is preliminary data.</text>
</comment>
<protein>
    <submittedName>
        <fullName evidence="2">Uncharacterized protein</fullName>
    </submittedName>
</protein>
<feature type="compositionally biased region" description="Polar residues" evidence="1">
    <location>
        <begin position="80"/>
        <end position="94"/>
    </location>
</feature>
<name>A0AAV0J4N0_9ROSI</name>
<keyword evidence="3" id="KW-1185">Reference proteome</keyword>
<dbReference type="Proteomes" id="UP001154282">
    <property type="component" value="Unassembled WGS sequence"/>
</dbReference>
<evidence type="ECO:0000256" key="1">
    <source>
        <dbReference type="SAM" id="MobiDB-lite"/>
    </source>
</evidence>
<sequence length="141" mass="15529">MECSFCEMSAVFIRSADDSREQAIPISATEIMQLRYGLDLVSLSSLKLLAPWWRMTDSVISLPLPFSAAESIMSPPEKSIGSNTTDIVSGSAAHTKSRRFRPSPNIWSVGLLPENSSRRRIPKLKTSPSFATKLPIPYSAI</sequence>
<dbReference type="AlphaFoldDB" id="A0AAV0J4N0"/>
<evidence type="ECO:0000313" key="2">
    <source>
        <dbReference type="EMBL" id="CAI0403496.1"/>
    </source>
</evidence>
<feature type="region of interest" description="Disordered" evidence="1">
    <location>
        <begin position="75"/>
        <end position="99"/>
    </location>
</feature>
<organism evidence="2 3">
    <name type="scientific">Linum tenue</name>
    <dbReference type="NCBI Taxonomy" id="586396"/>
    <lineage>
        <taxon>Eukaryota</taxon>
        <taxon>Viridiplantae</taxon>
        <taxon>Streptophyta</taxon>
        <taxon>Embryophyta</taxon>
        <taxon>Tracheophyta</taxon>
        <taxon>Spermatophyta</taxon>
        <taxon>Magnoliopsida</taxon>
        <taxon>eudicotyledons</taxon>
        <taxon>Gunneridae</taxon>
        <taxon>Pentapetalae</taxon>
        <taxon>rosids</taxon>
        <taxon>fabids</taxon>
        <taxon>Malpighiales</taxon>
        <taxon>Linaceae</taxon>
        <taxon>Linum</taxon>
    </lineage>
</organism>